<feature type="transmembrane region" description="Helical" evidence="2">
    <location>
        <begin position="722"/>
        <end position="746"/>
    </location>
</feature>
<feature type="transmembrane region" description="Helical" evidence="2">
    <location>
        <begin position="687"/>
        <end position="710"/>
    </location>
</feature>
<dbReference type="OrthoDB" id="4346289at2759"/>
<dbReference type="KEGG" id="pbl:PAAG_03381"/>
<dbReference type="OMA" id="SEMACTD"/>
<keyword evidence="4" id="KW-1185">Reference proteome</keyword>
<sequence>MDASFMYSSARVEEETPCVNFSQVGLAPAEDDLCFTSHMSSGLAADGEFIKLPDIDIPYDSSVWDFFNSGLFTSTASTEPAFPMPVSCSAVNDSSFPHIDALPDPSYICSDTPLSYQDFCSKDSPPDTSFPETMSPSSASDPRRRLNWVKSTLRDIVMSRAAADPRPVPQQRKQMDASIAIYSELHNVLGPCFGEENLPYASPMVWQQSSTSTIGSSFDAQSFSTMTGSPAPSTGALPELSPSVNTSIPAKSASSAGPSQAVQPPITGGVQMVLDLNMNEATSLPRKLRPKTQEERRRYIAVRKQGACEWHRKQRKRCTCATSPVMDTKRKQAKMKCTRKSICNTPRVIQTAWAGDLRSHHPSLQRQRSYGLDKFPSAEQDYLTSIEDTSQRCSGQFCSALHCECRSRLDEMIPSYPDDYLMELPRRSMFRRSRNQCSSPCNIYTSSRPLPDYPWDYDPGISNMHSPPWEPKADDLRRCRNYQPQNASELGWISRPVRHSDIADGQEIQRQNMILAAVSARDNTLRNRPSRNTLLAALVPNTLSHGIPPNDTEALSTLLARRLTADATHNLPVTSHAAVSGTNAPISHGQLFIQHPTVIQNGEPQPLYSQNPYKDARSSNPASATLHISPTMDFAPPDRAVSSGATSEPHPANTWDQYSAQRIFERSALHSVSVSEMACTDGPSGTMWGTIVYLMICGIYLTLALLSCVLDSRRGNGLFGETSLVLQMILLTADPCIRTGLLWIMLRPIIIRTAVLHTGSRLGRVPVSLPKAFECVIQLPNLLKCSNKFADITGLVFWNVLLHPSKFGNHTTHLKAFSNRTLPSVTRSKPYQNSRSPSTVPIWTLAMHCCTAFSMPQNALHTCNGARDAAPNSHSHHPHHLSTAKTASSLSPDSAFQQTSNKDVEQATK</sequence>
<feature type="compositionally biased region" description="Polar residues" evidence="1">
    <location>
        <begin position="883"/>
        <end position="901"/>
    </location>
</feature>
<feature type="region of interest" description="Disordered" evidence="1">
    <location>
        <begin position="121"/>
        <end position="143"/>
    </location>
</feature>
<dbReference type="GeneID" id="9098343"/>
<organism evidence="3 4">
    <name type="scientific">Paracoccidioides lutzii (strain ATCC MYA-826 / Pb01)</name>
    <name type="common">Paracoccidioides brasiliensis</name>
    <dbReference type="NCBI Taxonomy" id="502779"/>
    <lineage>
        <taxon>Eukaryota</taxon>
        <taxon>Fungi</taxon>
        <taxon>Dikarya</taxon>
        <taxon>Ascomycota</taxon>
        <taxon>Pezizomycotina</taxon>
        <taxon>Eurotiomycetes</taxon>
        <taxon>Eurotiomycetidae</taxon>
        <taxon>Onygenales</taxon>
        <taxon>Ajellomycetaceae</taxon>
        <taxon>Paracoccidioides</taxon>
    </lineage>
</organism>
<dbReference type="AlphaFoldDB" id="C1GX07"/>
<feature type="compositionally biased region" description="Polar residues" evidence="1">
    <location>
        <begin position="242"/>
        <end position="262"/>
    </location>
</feature>
<evidence type="ECO:0000256" key="1">
    <source>
        <dbReference type="SAM" id="MobiDB-lite"/>
    </source>
</evidence>
<feature type="compositionally biased region" description="Polar residues" evidence="1">
    <location>
        <begin position="223"/>
        <end position="232"/>
    </location>
</feature>
<feature type="region of interest" description="Disordered" evidence="1">
    <location>
        <begin position="609"/>
        <end position="630"/>
    </location>
</feature>
<feature type="compositionally biased region" description="Polar residues" evidence="1">
    <location>
        <begin position="126"/>
        <end position="140"/>
    </location>
</feature>
<dbReference type="Proteomes" id="UP000002059">
    <property type="component" value="Partially assembled WGS sequence"/>
</dbReference>
<evidence type="ECO:0000313" key="3">
    <source>
        <dbReference type="EMBL" id="EEH41095.1"/>
    </source>
</evidence>
<evidence type="ECO:0000313" key="4">
    <source>
        <dbReference type="Proteomes" id="UP000002059"/>
    </source>
</evidence>
<accession>C1GX07</accession>
<feature type="compositionally biased region" description="Polar residues" evidence="1">
    <location>
        <begin position="609"/>
        <end position="628"/>
    </location>
</feature>
<keyword evidence="2" id="KW-1133">Transmembrane helix</keyword>
<feature type="region of interest" description="Disordered" evidence="1">
    <location>
        <begin position="223"/>
        <end position="265"/>
    </location>
</feature>
<dbReference type="HOGENOM" id="CLU_014398_0_0_1"/>
<keyword evidence="2" id="KW-0472">Membrane</keyword>
<gene>
    <name evidence="3" type="ORF">PAAG_03381</name>
</gene>
<dbReference type="EMBL" id="KN293998">
    <property type="protein sequence ID" value="EEH41095.1"/>
    <property type="molecule type" value="Genomic_DNA"/>
</dbReference>
<proteinExistence type="predicted"/>
<protein>
    <submittedName>
        <fullName evidence="3">Uncharacterized protein</fullName>
    </submittedName>
</protein>
<keyword evidence="2" id="KW-0812">Transmembrane</keyword>
<evidence type="ECO:0000256" key="2">
    <source>
        <dbReference type="SAM" id="Phobius"/>
    </source>
</evidence>
<name>C1GX07_PARBA</name>
<dbReference type="VEuPathDB" id="FungiDB:PAAG_03381"/>
<reference evidence="3 4" key="1">
    <citation type="journal article" date="2011" name="PLoS Genet.">
        <title>Comparative genomic analysis of human fungal pathogens causing paracoccidioidomycosis.</title>
        <authorList>
            <person name="Desjardins C.A."/>
            <person name="Champion M.D."/>
            <person name="Holder J.W."/>
            <person name="Muszewska A."/>
            <person name="Goldberg J."/>
            <person name="Bailao A.M."/>
            <person name="Brigido M.M."/>
            <person name="Ferreira M.E."/>
            <person name="Garcia A.M."/>
            <person name="Grynberg M."/>
            <person name="Gujja S."/>
            <person name="Heiman D.I."/>
            <person name="Henn M.R."/>
            <person name="Kodira C.D."/>
            <person name="Leon-Narvaez H."/>
            <person name="Longo L.V."/>
            <person name="Ma L.J."/>
            <person name="Malavazi I."/>
            <person name="Matsuo A.L."/>
            <person name="Morais F.V."/>
            <person name="Pereira M."/>
            <person name="Rodriguez-Brito S."/>
            <person name="Sakthikumar S."/>
            <person name="Salem-Izacc S.M."/>
            <person name="Sykes S.M."/>
            <person name="Teixeira M.M."/>
            <person name="Vallejo M.C."/>
            <person name="Walter M.E."/>
            <person name="Yandava C."/>
            <person name="Young S."/>
            <person name="Zeng Q."/>
            <person name="Zucker J."/>
            <person name="Felipe M.S."/>
            <person name="Goldman G.H."/>
            <person name="Haas B.J."/>
            <person name="McEwen J.G."/>
            <person name="Nino-Vega G."/>
            <person name="Puccia R."/>
            <person name="San-Blas G."/>
            <person name="Soares C.M."/>
            <person name="Birren B.W."/>
            <person name="Cuomo C.A."/>
        </authorList>
    </citation>
    <scope>NUCLEOTIDE SEQUENCE [LARGE SCALE GENOMIC DNA]</scope>
    <source>
        <strain evidence="4">ATCC MYA-826 / Pb01</strain>
    </source>
</reference>
<dbReference type="eggNOG" id="ENOG502RR3T">
    <property type="taxonomic scope" value="Eukaryota"/>
</dbReference>
<dbReference type="RefSeq" id="XP_002794836.1">
    <property type="nucleotide sequence ID" value="XM_002794790.2"/>
</dbReference>
<feature type="region of interest" description="Disordered" evidence="1">
    <location>
        <begin position="867"/>
        <end position="909"/>
    </location>
</feature>